<evidence type="ECO:0000313" key="1">
    <source>
        <dbReference type="EMBL" id="MFC6871094.1"/>
    </source>
</evidence>
<comment type="caution">
    <text evidence="1">The sequence shown here is derived from an EMBL/GenBank/DDBJ whole genome shotgun (WGS) entry which is preliminary data.</text>
</comment>
<dbReference type="Proteomes" id="UP001596337">
    <property type="component" value="Unassembled WGS sequence"/>
</dbReference>
<sequence length="146" mass="15304">MRISEGLTSLGRTIGILLSAATIAMLAACDAGEFERDVRDSIDVETIETKLRALTSDPCHSDPASRAPSQCEKYVTQLANAANTIEAAANTGFPRLAEPGQRMTAAIADYRDANCMRQDTAGKGECVTALEDLADAVTAAKQALGA</sequence>
<dbReference type="EMBL" id="JBHSXX010000001">
    <property type="protein sequence ID" value="MFC6871094.1"/>
    <property type="molecule type" value="Genomic_DNA"/>
</dbReference>
<name>A0ABW2CAJ9_9PSEU</name>
<dbReference type="PROSITE" id="PS51257">
    <property type="entry name" value="PROKAR_LIPOPROTEIN"/>
    <property type="match status" value="1"/>
</dbReference>
<proteinExistence type="predicted"/>
<reference evidence="2" key="1">
    <citation type="journal article" date="2019" name="Int. J. Syst. Evol. Microbiol.">
        <title>The Global Catalogue of Microorganisms (GCM) 10K type strain sequencing project: providing services to taxonomists for standard genome sequencing and annotation.</title>
        <authorList>
            <consortium name="The Broad Institute Genomics Platform"/>
            <consortium name="The Broad Institute Genome Sequencing Center for Infectious Disease"/>
            <person name="Wu L."/>
            <person name="Ma J."/>
        </authorList>
    </citation>
    <scope>NUCLEOTIDE SEQUENCE [LARGE SCALE GENOMIC DNA]</scope>
    <source>
        <strain evidence="2">KCTC 32255</strain>
    </source>
</reference>
<protein>
    <submittedName>
        <fullName evidence="1">Uncharacterized protein</fullName>
    </submittedName>
</protein>
<accession>A0ABW2CAJ9</accession>
<keyword evidence="2" id="KW-1185">Reference proteome</keyword>
<evidence type="ECO:0000313" key="2">
    <source>
        <dbReference type="Proteomes" id="UP001596337"/>
    </source>
</evidence>
<dbReference type="RefSeq" id="WP_345406311.1">
    <property type="nucleotide sequence ID" value="NZ_BAABLA010000122.1"/>
</dbReference>
<gene>
    <name evidence="1" type="ORF">ACFQGD_28630</name>
</gene>
<organism evidence="1 2">
    <name type="scientific">Haloechinothrix salitolerans</name>
    <dbReference type="NCBI Taxonomy" id="926830"/>
    <lineage>
        <taxon>Bacteria</taxon>
        <taxon>Bacillati</taxon>
        <taxon>Actinomycetota</taxon>
        <taxon>Actinomycetes</taxon>
        <taxon>Pseudonocardiales</taxon>
        <taxon>Pseudonocardiaceae</taxon>
        <taxon>Haloechinothrix</taxon>
    </lineage>
</organism>